<dbReference type="EMBL" id="JAMWBK010000001">
    <property type="protein sequence ID" value="KAJ8908662.1"/>
    <property type="molecule type" value="Genomic_DNA"/>
</dbReference>
<organism evidence="1 2">
    <name type="scientific">Rhodosorus marinus</name>
    <dbReference type="NCBI Taxonomy" id="101924"/>
    <lineage>
        <taxon>Eukaryota</taxon>
        <taxon>Rhodophyta</taxon>
        <taxon>Stylonematophyceae</taxon>
        <taxon>Stylonematales</taxon>
        <taxon>Stylonemataceae</taxon>
        <taxon>Rhodosorus</taxon>
    </lineage>
</organism>
<evidence type="ECO:0000313" key="1">
    <source>
        <dbReference type="EMBL" id="KAJ8908662.1"/>
    </source>
</evidence>
<sequence length="163" mass="18557">MELPQDLEGRVNNIIATLKRFAKETQARNKRIGVVKKIIKEREFSARERSKRMQAFLSKCKGNGVMKTSVRKFQNKESSDLKERVHVEVVKEYSLKLQKLSQMSAASSKTPNEEICKAEFAQPQTAKEIDLPFMPNGYWEQDVDVGDLDFASDVQGGEDVYAP</sequence>
<protein>
    <submittedName>
        <fullName evidence="1">Uncharacterized protein</fullName>
    </submittedName>
</protein>
<accession>A0AAV8V4F2</accession>
<name>A0AAV8V4F2_9RHOD</name>
<comment type="caution">
    <text evidence="1">The sequence shown here is derived from an EMBL/GenBank/DDBJ whole genome shotgun (WGS) entry which is preliminary data.</text>
</comment>
<keyword evidence="2" id="KW-1185">Reference proteome</keyword>
<proteinExistence type="predicted"/>
<gene>
    <name evidence="1" type="ORF">NDN08_005367</name>
</gene>
<reference evidence="1 2" key="1">
    <citation type="journal article" date="2023" name="Nat. Commun.">
        <title>Origin of minicircular mitochondrial genomes in red algae.</title>
        <authorList>
            <person name="Lee Y."/>
            <person name="Cho C.H."/>
            <person name="Lee Y.M."/>
            <person name="Park S.I."/>
            <person name="Yang J.H."/>
            <person name="West J.A."/>
            <person name="Bhattacharya D."/>
            <person name="Yoon H.S."/>
        </authorList>
    </citation>
    <scope>NUCLEOTIDE SEQUENCE [LARGE SCALE GENOMIC DNA]</scope>
    <source>
        <strain evidence="1 2">CCMP1338</strain>
        <tissue evidence="1">Whole cell</tissue>
    </source>
</reference>
<evidence type="ECO:0000313" key="2">
    <source>
        <dbReference type="Proteomes" id="UP001157974"/>
    </source>
</evidence>
<dbReference type="AlphaFoldDB" id="A0AAV8V4F2"/>
<dbReference type="Proteomes" id="UP001157974">
    <property type="component" value="Unassembled WGS sequence"/>
</dbReference>